<dbReference type="PROSITE" id="PS51722">
    <property type="entry name" value="G_TR_2"/>
    <property type="match status" value="1"/>
</dbReference>
<comment type="function">
    <text evidence="7">Translation factor necessary for the incorporation of selenocysteine into proteins. It probably replaces EF-Tu for the insertion of selenocysteine directed by the UGA codon. SelB binds GTP and GDP.</text>
</comment>
<dbReference type="NCBIfam" id="TIGR00475">
    <property type="entry name" value="selB"/>
    <property type="match status" value="1"/>
</dbReference>
<reference evidence="10 11" key="1">
    <citation type="submission" date="2017-07" db="EMBL/GenBank/DDBJ databases">
        <title>Fictibacillus sp. nov. GDSW-R2A3 Genome sequencing and assembly.</title>
        <authorList>
            <person name="Mayilraj S."/>
        </authorList>
    </citation>
    <scope>NUCLEOTIDE SEQUENCE [LARGE SCALE GENOMIC DNA]</scope>
    <source>
        <strain evidence="10 11">GDSW-R2A3</strain>
    </source>
</reference>
<organism evidence="10 11">
    <name type="scientific">Fictibacillus aquaticus</name>
    <dbReference type="NCBI Taxonomy" id="2021314"/>
    <lineage>
        <taxon>Bacteria</taxon>
        <taxon>Bacillati</taxon>
        <taxon>Bacillota</taxon>
        <taxon>Bacilli</taxon>
        <taxon>Bacillales</taxon>
        <taxon>Fictibacillaceae</taxon>
        <taxon>Fictibacillus</taxon>
    </lineage>
</organism>
<dbReference type="EMBL" id="NOII01000001">
    <property type="protein sequence ID" value="OYD58747.1"/>
    <property type="molecule type" value="Genomic_DNA"/>
</dbReference>
<evidence type="ECO:0000259" key="9">
    <source>
        <dbReference type="PROSITE" id="PS51722"/>
    </source>
</evidence>
<dbReference type="InterPro" id="IPR015190">
    <property type="entry name" value="Elong_fac_SelB-wing-hlx_typ-2"/>
</dbReference>
<accession>A0A235FCR6</accession>
<dbReference type="PANTHER" id="PTHR43721:SF22">
    <property type="entry name" value="ELONGATION FACTOR TU, MITOCHONDRIAL"/>
    <property type="match status" value="1"/>
</dbReference>
<dbReference type="InterPro" id="IPR050055">
    <property type="entry name" value="EF-Tu_GTPase"/>
</dbReference>
<sequence length="629" mass="71080">MKLRHFTIGMAGHIDHGKTTLTKALTGVSTDTLKEEIKRSITIEPGFAPFSLSQNIHSSIVDVPGHEKLIRQMIAGVAGIDLVLLVIAADEGIMPQTKEHFEILSFLNIQNGIIVFTKSDQIDEELKLYLLEELEELVSGTVFAEFPALFVDSISTNGISELIKEIEKQLLTVEPRDASGPFRMPIDHVFTVKGQGTVVRGTIFEGRADVGDILVLAPGYEKVKVRQIQVHKDPKETAYAGQRAAINLAGAEREAIKRGHVLIREGSFTETQTIDIALYTPKELLHPVKQRTAIKFYSGTTETMGTLVFFDRNELDDSSNTEPVYCQVRLEQPAVIQRGDRFIIRRPSPEETIGGGSVIDPNGKKYKFGSSTSNMLKEKAEGTPQDRITRVLESKKMLNLQQIERETGLSGDELRSAIESMGNRLIASGNDYFLRSEVERTCDLFYEEVLRFHEKHPLKPGIQKASLFSIFDNYPLKLLQFSLSIMTDIKRLAFHNQYVADIHFSAHYPSRWSKRMENAVKKLEEDGLTPEPFLHYTESEQIPAELGADLKHYLLREKRAIEMNDDHLIASSAYESSLLEMKRLLTSPFTVQDAKSVTGLSRKYLIPFVELLDKERETKRNEDNTREWL</sequence>
<evidence type="ECO:0000256" key="1">
    <source>
        <dbReference type="ARBA" id="ARBA00004496"/>
    </source>
</evidence>
<dbReference type="AlphaFoldDB" id="A0A235FCR6"/>
<dbReference type="InterPro" id="IPR015191">
    <property type="entry name" value="SelB_WHD4"/>
</dbReference>
<keyword evidence="4" id="KW-0547">Nucleotide-binding</keyword>
<comment type="subcellular location">
    <subcellularLocation>
        <location evidence="1">Cytoplasm</location>
    </subcellularLocation>
</comment>
<dbReference type="CDD" id="cd15491">
    <property type="entry name" value="selB_III"/>
    <property type="match status" value="1"/>
</dbReference>
<dbReference type="Gene3D" id="1.10.10.10">
    <property type="entry name" value="Winged helix-like DNA-binding domain superfamily/Winged helix DNA-binding domain"/>
    <property type="match status" value="1"/>
</dbReference>
<gene>
    <name evidence="10" type="primary">selB</name>
    <name evidence="10" type="ORF">CGZ90_02275</name>
</gene>
<keyword evidence="3" id="KW-0963">Cytoplasm</keyword>
<dbReference type="PANTHER" id="PTHR43721">
    <property type="entry name" value="ELONGATION FACTOR TU-RELATED"/>
    <property type="match status" value="1"/>
</dbReference>
<dbReference type="Pfam" id="PF03144">
    <property type="entry name" value="GTP_EFTU_D2"/>
    <property type="match status" value="1"/>
</dbReference>
<dbReference type="InterPro" id="IPR004535">
    <property type="entry name" value="Transl_elong_SelB"/>
</dbReference>
<keyword evidence="6" id="KW-0342">GTP-binding</keyword>
<dbReference type="InterPro" id="IPR027417">
    <property type="entry name" value="P-loop_NTPase"/>
</dbReference>
<protein>
    <recommendedName>
        <fullName evidence="2">Selenocysteine-specific elongation factor</fullName>
    </recommendedName>
    <alternativeName>
        <fullName evidence="8">SelB translation factor</fullName>
    </alternativeName>
</protein>
<dbReference type="Pfam" id="PF09107">
    <property type="entry name" value="WHD_3rd_SelB"/>
    <property type="match status" value="1"/>
</dbReference>
<evidence type="ECO:0000256" key="7">
    <source>
        <dbReference type="ARBA" id="ARBA00025526"/>
    </source>
</evidence>
<evidence type="ECO:0000256" key="6">
    <source>
        <dbReference type="ARBA" id="ARBA00023134"/>
    </source>
</evidence>
<keyword evidence="11" id="KW-1185">Reference proteome</keyword>
<dbReference type="Gene3D" id="1.10.10.2770">
    <property type="match status" value="1"/>
</dbReference>
<dbReference type="OrthoDB" id="9804504at2"/>
<comment type="caution">
    <text evidence="10">The sequence shown here is derived from an EMBL/GenBank/DDBJ whole genome shotgun (WGS) entry which is preliminary data.</text>
</comment>
<keyword evidence="5" id="KW-0648">Protein biosynthesis</keyword>
<evidence type="ECO:0000256" key="4">
    <source>
        <dbReference type="ARBA" id="ARBA00022741"/>
    </source>
</evidence>
<dbReference type="GO" id="GO:0005525">
    <property type="term" value="F:GTP binding"/>
    <property type="evidence" value="ECO:0007669"/>
    <property type="project" value="UniProtKB-KW"/>
</dbReference>
<evidence type="ECO:0000256" key="8">
    <source>
        <dbReference type="ARBA" id="ARBA00031615"/>
    </source>
</evidence>
<dbReference type="Pfam" id="PF09106">
    <property type="entry name" value="WHD_2nd_SelB"/>
    <property type="match status" value="1"/>
</dbReference>
<evidence type="ECO:0000313" key="10">
    <source>
        <dbReference type="EMBL" id="OYD58747.1"/>
    </source>
</evidence>
<dbReference type="SUPFAM" id="SSF50447">
    <property type="entry name" value="Translation proteins"/>
    <property type="match status" value="1"/>
</dbReference>
<evidence type="ECO:0000256" key="5">
    <source>
        <dbReference type="ARBA" id="ARBA00022917"/>
    </source>
</evidence>
<dbReference type="InterPro" id="IPR004161">
    <property type="entry name" value="EFTu-like_2"/>
</dbReference>
<dbReference type="GO" id="GO:0003746">
    <property type="term" value="F:translation elongation factor activity"/>
    <property type="evidence" value="ECO:0007669"/>
    <property type="project" value="UniProtKB-KW"/>
</dbReference>
<dbReference type="InterPro" id="IPR036388">
    <property type="entry name" value="WH-like_DNA-bd_sf"/>
</dbReference>
<dbReference type="SUPFAM" id="SSF50465">
    <property type="entry name" value="EF-Tu/eEF-1alpha/eIF2-gamma C-terminal domain"/>
    <property type="match status" value="1"/>
</dbReference>
<dbReference type="InterPro" id="IPR009001">
    <property type="entry name" value="Transl_elong_EF1A/Init_IF2_C"/>
</dbReference>
<dbReference type="GO" id="GO:0003723">
    <property type="term" value="F:RNA binding"/>
    <property type="evidence" value="ECO:0007669"/>
    <property type="project" value="InterPro"/>
</dbReference>
<dbReference type="InterPro" id="IPR057335">
    <property type="entry name" value="Beta-barrel_SelB"/>
</dbReference>
<feature type="domain" description="Tr-type G" evidence="9">
    <location>
        <begin position="3"/>
        <end position="176"/>
    </location>
</feature>
<evidence type="ECO:0000313" key="11">
    <source>
        <dbReference type="Proteomes" id="UP000215059"/>
    </source>
</evidence>
<dbReference type="PRINTS" id="PR00315">
    <property type="entry name" value="ELONGATNFCT"/>
</dbReference>
<dbReference type="CDD" id="cd03696">
    <property type="entry name" value="SelB_II"/>
    <property type="match status" value="1"/>
</dbReference>
<proteinExistence type="predicted"/>
<dbReference type="Gene3D" id="2.40.30.10">
    <property type="entry name" value="Translation factors"/>
    <property type="match status" value="1"/>
</dbReference>
<dbReference type="Gene3D" id="3.40.50.300">
    <property type="entry name" value="P-loop containing nucleotide triphosphate hydrolases"/>
    <property type="match status" value="1"/>
</dbReference>
<dbReference type="InterPro" id="IPR000795">
    <property type="entry name" value="T_Tr_GTP-bd_dom"/>
</dbReference>
<evidence type="ECO:0000256" key="2">
    <source>
        <dbReference type="ARBA" id="ARBA00015953"/>
    </source>
</evidence>
<dbReference type="NCBIfam" id="TIGR00231">
    <property type="entry name" value="small_GTP"/>
    <property type="match status" value="1"/>
</dbReference>
<keyword evidence="10" id="KW-0251">Elongation factor</keyword>
<dbReference type="GO" id="GO:0005737">
    <property type="term" value="C:cytoplasm"/>
    <property type="evidence" value="ECO:0007669"/>
    <property type="project" value="UniProtKB-SubCell"/>
</dbReference>
<dbReference type="GO" id="GO:0001514">
    <property type="term" value="P:selenocysteine incorporation"/>
    <property type="evidence" value="ECO:0007669"/>
    <property type="project" value="InterPro"/>
</dbReference>
<dbReference type="Pfam" id="PF25461">
    <property type="entry name" value="Beta-barrel_SelB"/>
    <property type="match status" value="1"/>
</dbReference>
<dbReference type="Pfam" id="PF00009">
    <property type="entry name" value="GTP_EFTU"/>
    <property type="match status" value="1"/>
</dbReference>
<dbReference type="InterPro" id="IPR009000">
    <property type="entry name" value="Transl_B-barrel_sf"/>
</dbReference>
<name>A0A235FCR6_9BACL</name>
<evidence type="ECO:0000256" key="3">
    <source>
        <dbReference type="ARBA" id="ARBA00022490"/>
    </source>
</evidence>
<dbReference type="Proteomes" id="UP000215059">
    <property type="component" value="Unassembled WGS sequence"/>
</dbReference>
<dbReference type="RefSeq" id="WP_094250708.1">
    <property type="nucleotide sequence ID" value="NZ_JBHLXL010000001.1"/>
</dbReference>
<dbReference type="SUPFAM" id="SSF52540">
    <property type="entry name" value="P-loop containing nucleoside triphosphate hydrolases"/>
    <property type="match status" value="1"/>
</dbReference>
<dbReference type="GO" id="GO:0003924">
    <property type="term" value="F:GTPase activity"/>
    <property type="evidence" value="ECO:0007669"/>
    <property type="project" value="InterPro"/>
</dbReference>
<dbReference type="InterPro" id="IPR005225">
    <property type="entry name" value="Small_GTP-bd"/>
</dbReference>